<keyword evidence="2 3" id="KW-0808">Transferase</keyword>
<dbReference type="InterPro" id="IPR035246">
    <property type="entry name" value="Spermidine_synt_N"/>
</dbReference>
<gene>
    <name evidence="6" type="primary">SRM</name>
    <name evidence="8 9 10" type="synonym">LOC112688878</name>
    <name evidence="6" type="ORF">g.2999</name>
</gene>
<dbReference type="PROSITE" id="PS01330">
    <property type="entry name" value="PABS_1"/>
    <property type="match status" value="1"/>
</dbReference>
<protein>
    <submittedName>
        <fullName evidence="6 8 9">Spermidine synthase</fullName>
    </submittedName>
</protein>
<dbReference type="InterPro" id="IPR030373">
    <property type="entry name" value="PABS_CS"/>
</dbReference>
<accession>A0A2S2QWR7</accession>
<evidence type="ECO:0000256" key="2">
    <source>
        <dbReference type="ARBA" id="ARBA00022679"/>
    </source>
</evidence>
<evidence type="ECO:0000313" key="10">
    <source>
        <dbReference type="RefSeq" id="XP_025418074.1"/>
    </source>
</evidence>
<dbReference type="RefSeq" id="XP_025418074.1">
    <property type="nucleotide sequence ID" value="XM_025562289.1"/>
</dbReference>
<dbReference type="NCBIfam" id="NF002010">
    <property type="entry name" value="PRK00811.1"/>
    <property type="match status" value="1"/>
</dbReference>
<dbReference type="InterPro" id="IPR001045">
    <property type="entry name" value="Spermi_synthase"/>
</dbReference>
<proteinExistence type="inferred from homology"/>
<dbReference type="HAMAP" id="MF_00198">
    <property type="entry name" value="Spermidine_synth"/>
    <property type="match status" value="1"/>
</dbReference>
<dbReference type="EMBL" id="GGMS01013006">
    <property type="protein sequence ID" value="MBY82209.1"/>
    <property type="molecule type" value="Transcribed_RNA"/>
</dbReference>
<evidence type="ECO:0000256" key="4">
    <source>
        <dbReference type="RuleBase" id="RU003836"/>
    </source>
</evidence>
<dbReference type="PANTHER" id="PTHR11558">
    <property type="entry name" value="SPERMIDINE/SPERMINE SYNTHASE"/>
    <property type="match status" value="1"/>
</dbReference>
<dbReference type="RefSeq" id="XP_025418072.1">
    <property type="nucleotide sequence ID" value="XM_025562287.1"/>
</dbReference>
<dbReference type="Pfam" id="PF01564">
    <property type="entry name" value="Spermine_synth"/>
    <property type="match status" value="1"/>
</dbReference>
<reference evidence="6" key="1">
    <citation type="submission" date="2018-04" db="EMBL/GenBank/DDBJ databases">
        <title>Transcriptome assembly of Sipha flava.</title>
        <authorList>
            <person name="Scully E.D."/>
            <person name="Geib S.M."/>
            <person name="Palmer N.A."/>
            <person name="Koch K."/>
            <person name="Bradshaw J."/>
            <person name="Heng-Moss T."/>
            <person name="Sarath G."/>
        </authorList>
    </citation>
    <scope>NUCLEOTIDE SEQUENCE</scope>
</reference>
<dbReference type="InterPro" id="IPR037163">
    <property type="entry name" value="Spermidine_synt_N_sf"/>
</dbReference>
<feature type="active site" description="Proton acceptor" evidence="3">
    <location>
        <position position="160"/>
    </location>
</feature>
<evidence type="ECO:0000313" key="7">
    <source>
        <dbReference type="Proteomes" id="UP000694846"/>
    </source>
</evidence>
<sequence>MNYLQDGWFTESDTWPGAGLSLEVEKVLHKEESPYQKIMVLQTKSFGKALILDNIIQCTEFDEFSYQEMISFLPLCSHPNPERVLIVGGGDGGVAREAVKHPKVKSIDVVEIDERVVKLSEQYLPFMACGFQHDKVTLHIEDGFEFMKRNAQQFDVIITDSSDPVGPNETLFQKTYIESLKKSLRPGGIICSQAGSIWIKEDQTTMIKLSKDCLANFKKVTLASISIPSYPTGNISFIMATDNENVCFKVPAYNFTTEELDKHKLKYYSPDVHSASFSVPRFARMVIPHLNC</sequence>
<dbReference type="InterPro" id="IPR030374">
    <property type="entry name" value="PABS"/>
</dbReference>
<name>A0A2S2QWR7_9HEMI</name>
<dbReference type="GO" id="GO:0005829">
    <property type="term" value="C:cytosol"/>
    <property type="evidence" value="ECO:0007669"/>
    <property type="project" value="TreeGrafter"/>
</dbReference>
<dbReference type="GO" id="GO:0004766">
    <property type="term" value="F:spermidine synthase activity"/>
    <property type="evidence" value="ECO:0007669"/>
    <property type="project" value="TreeGrafter"/>
</dbReference>
<dbReference type="InterPro" id="IPR029063">
    <property type="entry name" value="SAM-dependent_MTases_sf"/>
</dbReference>
<keyword evidence="7" id="KW-1185">Reference proteome</keyword>
<evidence type="ECO:0000256" key="3">
    <source>
        <dbReference type="PROSITE-ProRule" id="PRU00354"/>
    </source>
</evidence>
<dbReference type="PROSITE" id="PS51006">
    <property type="entry name" value="PABS_2"/>
    <property type="match status" value="1"/>
</dbReference>
<comment type="similarity">
    <text evidence="1 4">Belongs to the spermidine/spermine synthase family.</text>
</comment>
<dbReference type="Proteomes" id="UP000694846">
    <property type="component" value="Unplaced"/>
</dbReference>
<dbReference type="PANTHER" id="PTHR11558:SF11">
    <property type="entry name" value="SPERMIDINE SYNTHASE"/>
    <property type="match status" value="1"/>
</dbReference>
<dbReference type="FunFam" id="3.40.50.150:FF:000013">
    <property type="entry name" value="Spermidine synthase"/>
    <property type="match status" value="1"/>
</dbReference>
<keyword evidence="3" id="KW-0620">Polyamine biosynthesis</keyword>
<evidence type="ECO:0000259" key="5">
    <source>
        <dbReference type="PROSITE" id="PS51006"/>
    </source>
</evidence>
<dbReference type="Gene3D" id="2.30.140.10">
    <property type="entry name" value="Spermidine synthase, tetramerisation domain"/>
    <property type="match status" value="1"/>
</dbReference>
<dbReference type="CDD" id="cd02440">
    <property type="entry name" value="AdoMet_MTases"/>
    <property type="match status" value="1"/>
</dbReference>
<dbReference type="SUPFAM" id="SSF53335">
    <property type="entry name" value="S-adenosyl-L-methionine-dependent methyltransferases"/>
    <property type="match status" value="1"/>
</dbReference>
<reference evidence="8 9" key="2">
    <citation type="submission" date="2025-04" db="UniProtKB">
        <authorList>
            <consortium name="RefSeq"/>
        </authorList>
    </citation>
    <scope>IDENTIFICATION</scope>
    <source>
        <tissue evidence="8 9">Whole body</tissue>
    </source>
</reference>
<dbReference type="RefSeq" id="XP_025418073.1">
    <property type="nucleotide sequence ID" value="XM_025562288.1"/>
</dbReference>
<dbReference type="Pfam" id="PF17284">
    <property type="entry name" value="Spermine_synt_N"/>
    <property type="match status" value="1"/>
</dbReference>
<dbReference type="AlphaFoldDB" id="A0A2S2QWR7"/>
<evidence type="ECO:0000256" key="1">
    <source>
        <dbReference type="ARBA" id="ARBA00007867"/>
    </source>
</evidence>
<dbReference type="NCBIfam" id="TIGR00417">
    <property type="entry name" value="speE"/>
    <property type="match status" value="1"/>
</dbReference>
<evidence type="ECO:0000313" key="8">
    <source>
        <dbReference type="RefSeq" id="XP_025418072.1"/>
    </source>
</evidence>
<feature type="domain" description="PABS" evidence="5">
    <location>
        <begin position="6"/>
        <end position="242"/>
    </location>
</feature>
<dbReference type="Gene3D" id="3.40.50.150">
    <property type="entry name" value="Vaccinia Virus protein VP39"/>
    <property type="match status" value="1"/>
</dbReference>
<evidence type="ECO:0000313" key="6">
    <source>
        <dbReference type="EMBL" id="MBY82209.1"/>
    </source>
</evidence>
<dbReference type="OrthoDB" id="38125at2759"/>
<dbReference type="GO" id="GO:0008295">
    <property type="term" value="P:spermidine biosynthetic process"/>
    <property type="evidence" value="ECO:0007669"/>
    <property type="project" value="TreeGrafter"/>
</dbReference>
<evidence type="ECO:0000313" key="9">
    <source>
        <dbReference type="RefSeq" id="XP_025418073.1"/>
    </source>
</evidence>
<organism evidence="6">
    <name type="scientific">Sipha flava</name>
    <name type="common">yellow sugarcane aphid</name>
    <dbReference type="NCBI Taxonomy" id="143950"/>
    <lineage>
        <taxon>Eukaryota</taxon>
        <taxon>Metazoa</taxon>
        <taxon>Ecdysozoa</taxon>
        <taxon>Arthropoda</taxon>
        <taxon>Hexapoda</taxon>
        <taxon>Insecta</taxon>
        <taxon>Pterygota</taxon>
        <taxon>Neoptera</taxon>
        <taxon>Paraneoptera</taxon>
        <taxon>Hemiptera</taxon>
        <taxon>Sternorrhyncha</taxon>
        <taxon>Aphidomorpha</taxon>
        <taxon>Aphidoidea</taxon>
        <taxon>Aphididae</taxon>
        <taxon>Sipha</taxon>
    </lineage>
</organism>